<keyword evidence="3" id="KW-0238">DNA-binding</keyword>
<dbReference type="RefSeq" id="WP_184036389.1">
    <property type="nucleotide sequence ID" value="NZ_JACHHY010000005.1"/>
</dbReference>
<dbReference type="InterPro" id="IPR005119">
    <property type="entry name" value="LysR_subst-bd"/>
</dbReference>
<dbReference type="SUPFAM" id="SSF46785">
    <property type="entry name" value="Winged helix' DNA-binding domain"/>
    <property type="match status" value="1"/>
</dbReference>
<dbReference type="GO" id="GO:2000142">
    <property type="term" value="P:regulation of DNA-templated transcription initiation"/>
    <property type="evidence" value="ECO:0007669"/>
    <property type="project" value="TreeGrafter"/>
</dbReference>
<keyword evidence="2" id="KW-0805">Transcription regulation</keyword>
<dbReference type="Pfam" id="PF00126">
    <property type="entry name" value="HTH_1"/>
    <property type="match status" value="1"/>
</dbReference>
<evidence type="ECO:0000313" key="7">
    <source>
        <dbReference type="EMBL" id="MBB5017908.1"/>
    </source>
</evidence>
<dbReference type="AlphaFoldDB" id="A0A840MGY3"/>
<sequence>MRYTDLNYKHLRYFWATAKEGSITKAAEQLGMSAQTVSGQIAQLEQQIGRALFAQQGRGLVLTEAGRIALGLADQIFLLGNQLQETLADEQLGQTLRFTVGISDALPKTLIYRLLEPALQLPQRIRLTCDEGEFDPLLADLALHRLDMVLADRPATHSTQLRLHSDTVAHCPVMIFAKQELAARHAKPFPACLHRAPMLMPTRNNALHAQLEHWFTTHDIRPDIVGEFEDSALLATFGQQGLGMFPMPAFSKEDMANQLGVACVGQLRNIIAPIYAIYSDRRILHPAVAAIRDHTR</sequence>
<dbReference type="Gene3D" id="1.10.10.10">
    <property type="entry name" value="Winged helix-like DNA-binding domain superfamily/Winged helix DNA-binding domain"/>
    <property type="match status" value="1"/>
</dbReference>
<keyword evidence="5" id="KW-0804">Transcription</keyword>
<reference evidence="7 8" key="1">
    <citation type="submission" date="2020-08" db="EMBL/GenBank/DDBJ databases">
        <title>Genomic Encyclopedia of Type Strains, Phase IV (KMG-IV): sequencing the most valuable type-strain genomes for metagenomic binning, comparative biology and taxonomic classification.</title>
        <authorList>
            <person name="Goeker M."/>
        </authorList>
    </citation>
    <scope>NUCLEOTIDE SEQUENCE [LARGE SCALE GENOMIC DNA]</scope>
    <source>
        <strain evidence="7 8">DSM 27165</strain>
    </source>
</reference>
<feature type="domain" description="HTH lysR-type" evidence="6">
    <location>
        <begin position="6"/>
        <end position="63"/>
    </location>
</feature>
<keyword evidence="8" id="KW-1185">Reference proteome</keyword>
<evidence type="ECO:0000256" key="5">
    <source>
        <dbReference type="ARBA" id="ARBA00023163"/>
    </source>
</evidence>
<evidence type="ECO:0000256" key="1">
    <source>
        <dbReference type="ARBA" id="ARBA00009437"/>
    </source>
</evidence>
<dbReference type="Pfam" id="PF03466">
    <property type="entry name" value="LysR_substrate"/>
    <property type="match status" value="1"/>
</dbReference>
<dbReference type="NCBIfam" id="NF008284">
    <property type="entry name" value="PRK11062.1"/>
    <property type="match status" value="1"/>
</dbReference>
<dbReference type="Proteomes" id="UP000575898">
    <property type="component" value="Unassembled WGS sequence"/>
</dbReference>
<dbReference type="PROSITE" id="PS50931">
    <property type="entry name" value="HTH_LYSR"/>
    <property type="match status" value="1"/>
</dbReference>
<comment type="caution">
    <text evidence="7">The sequence shown here is derived from an EMBL/GenBank/DDBJ whole genome shotgun (WGS) entry which is preliminary data.</text>
</comment>
<evidence type="ECO:0000256" key="2">
    <source>
        <dbReference type="ARBA" id="ARBA00023015"/>
    </source>
</evidence>
<dbReference type="InterPro" id="IPR000847">
    <property type="entry name" value="LysR_HTH_N"/>
</dbReference>
<dbReference type="Gene3D" id="3.40.190.290">
    <property type="match status" value="1"/>
</dbReference>
<dbReference type="InterPro" id="IPR036388">
    <property type="entry name" value="WH-like_DNA-bd_sf"/>
</dbReference>
<organism evidence="7 8">
    <name type="scientific">Chitinivorax tropicus</name>
    <dbReference type="NCBI Taxonomy" id="714531"/>
    <lineage>
        <taxon>Bacteria</taxon>
        <taxon>Pseudomonadati</taxon>
        <taxon>Pseudomonadota</taxon>
        <taxon>Betaproteobacteria</taxon>
        <taxon>Chitinivorax</taxon>
    </lineage>
</organism>
<evidence type="ECO:0000313" key="8">
    <source>
        <dbReference type="Proteomes" id="UP000575898"/>
    </source>
</evidence>
<evidence type="ECO:0000256" key="3">
    <source>
        <dbReference type="ARBA" id="ARBA00023125"/>
    </source>
</evidence>
<evidence type="ECO:0000256" key="4">
    <source>
        <dbReference type="ARBA" id="ARBA00023159"/>
    </source>
</evidence>
<dbReference type="SUPFAM" id="SSF53850">
    <property type="entry name" value="Periplasmic binding protein-like II"/>
    <property type="match status" value="1"/>
</dbReference>
<dbReference type="GO" id="GO:0003677">
    <property type="term" value="F:DNA binding"/>
    <property type="evidence" value="ECO:0007669"/>
    <property type="project" value="UniProtKB-KW"/>
</dbReference>
<evidence type="ECO:0000259" key="6">
    <source>
        <dbReference type="PROSITE" id="PS50931"/>
    </source>
</evidence>
<dbReference type="InterPro" id="IPR036390">
    <property type="entry name" value="WH_DNA-bd_sf"/>
</dbReference>
<dbReference type="GO" id="GO:0003700">
    <property type="term" value="F:DNA-binding transcription factor activity"/>
    <property type="evidence" value="ECO:0007669"/>
    <property type="project" value="InterPro"/>
</dbReference>
<dbReference type="PANTHER" id="PTHR30293">
    <property type="entry name" value="TRANSCRIPTIONAL REGULATORY PROTEIN NAC-RELATED"/>
    <property type="match status" value="1"/>
</dbReference>
<dbReference type="PANTHER" id="PTHR30293:SF2">
    <property type="entry name" value="TRANSCRIPTIONAL ACTIVATOR PROTEIN NHAR"/>
    <property type="match status" value="1"/>
</dbReference>
<protein>
    <submittedName>
        <fullName evidence="7">LysR family transcriptional activator of nhaA</fullName>
    </submittedName>
</protein>
<dbReference type="EMBL" id="JACHHY010000005">
    <property type="protein sequence ID" value="MBB5017908.1"/>
    <property type="molecule type" value="Genomic_DNA"/>
</dbReference>
<gene>
    <name evidence="7" type="ORF">HNQ59_001178</name>
</gene>
<proteinExistence type="inferred from homology"/>
<comment type="similarity">
    <text evidence="1">Belongs to the LysR transcriptional regulatory family.</text>
</comment>
<accession>A0A840MGY3</accession>
<name>A0A840MGY3_9PROT</name>
<keyword evidence="4" id="KW-0010">Activator</keyword>